<dbReference type="AlphaFoldDB" id="A0A9P7FNW5"/>
<comment type="caution">
    <text evidence="1">The sequence shown here is derived from an EMBL/GenBank/DDBJ whole genome shotgun (WGS) entry which is preliminary data.</text>
</comment>
<dbReference type="OrthoDB" id="5596707at2759"/>
<organism evidence="1 2">
    <name type="scientific">Sphagnurus paluster</name>
    <dbReference type="NCBI Taxonomy" id="117069"/>
    <lineage>
        <taxon>Eukaryota</taxon>
        <taxon>Fungi</taxon>
        <taxon>Dikarya</taxon>
        <taxon>Basidiomycota</taxon>
        <taxon>Agaricomycotina</taxon>
        <taxon>Agaricomycetes</taxon>
        <taxon>Agaricomycetidae</taxon>
        <taxon>Agaricales</taxon>
        <taxon>Tricholomatineae</taxon>
        <taxon>Lyophyllaceae</taxon>
        <taxon>Sphagnurus</taxon>
    </lineage>
</organism>
<dbReference type="EMBL" id="JABCKI010006582">
    <property type="protein sequence ID" value="KAG5634174.1"/>
    <property type="molecule type" value="Genomic_DNA"/>
</dbReference>
<name>A0A9P7FNW5_9AGAR</name>
<sequence length="137" mass="15862">MMPKMPARNHPSATKFDGNPKHLCVFFEQIDYLGGEFKLTDSDKIGWTIRYAPTKDIELWKLLKPAKSNSWDDFKQEIYSLYPGSTRDRKYTILDLEWLTEKQATVLIKGYPDITDNFAQSDYSSPLTDTSQIMKLA</sequence>
<accession>A0A9P7FNW5</accession>
<keyword evidence="2" id="KW-1185">Reference proteome</keyword>
<proteinExistence type="predicted"/>
<dbReference type="Proteomes" id="UP000717328">
    <property type="component" value="Unassembled WGS sequence"/>
</dbReference>
<protein>
    <submittedName>
        <fullName evidence="1">Uncharacterized protein</fullName>
    </submittedName>
</protein>
<gene>
    <name evidence="1" type="ORF">H0H81_003057</name>
</gene>
<reference evidence="1" key="2">
    <citation type="submission" date="2021-10" db="EMBL/GenBank/DDBJ databases">
        <title>Phylogenomics reveals ancestral predisposition of the termite-cultivated fungus Termitomyces towards a domesticated lifestyle.</title>
        <authorList>
            <person name="Auxier B."/>
            <person name="Grum-Grzhimaylo A."/>
            <person name="Cardenas M.E."/>
            <person name="Lodge J.D."/>
            <person name="Laessoe T."/>
            <person name="Pedersen O."/>
            <person name="Smith M.E."/>
            <person name="Kuyper T.W."/>
            <person name="Franco-Molano E.A."/>
            <person name="Baroni T.J."/>
            <person name="Aanen D.K."/>
        </authorList>
    </citation>
    <scope>NUCLEOTIDE SEQUENCE</scope>
    <source>
        <strain evidence="1">D49</strain>
    </source>
</reference>
<reference evidence="1" key="1">
    <citation type="submission" date="2021-02" db="EMBL/GenBank/DDBJ databases">
        <authorList>
            <person name="Nieuwenhuis M."/>
            <person name="Van De Peppel L.J.J."/>
        </authorList>
    </citation>
    <scope>NUCLEOTIDE SEQUENCE</scope>
    <source>
        <strain evidence="1">D49</strain>
    </source>
</reference>
<evidence type="ECO:0000313" key="2">
    <source>
        <dbReference type="Proteomes" id="UP000717328"/>
    </source>
</evidence>
<evidence type="ECO:0000313" key="1">
    <source>
        <dbReference type="EMBL" id="KAG5634174.1"/>
    </source>
</evidence>